<dbReference type="SMART" id="SM00471">
    <property type="entry name" value="HDc"/>
    <property type="match status" value="1"/>
</dbReference>
<dbReference type="Proteomes" id="UP000049855">
    <property type="component" value="Unassembled WGS sequence"/>
</dbReference>
<reference evidence="3" key="1">
    <citation type="submission" date="2015-03" db="EMBL/GenBank/DDBJ databases">
        <authorList>
            <person name="Nijsse Bart"/>
        </authorList>
    </citation>
    <scope>NUCLEOTIDE SEQUENCE [LARGE SCALE GENOMIC DNA]</scope>
</reference>
<dbReference type="NCBIfam" id="TIGR00277">
    <property type="entry name" value="HDIG"/>
    <property type="match status" value="1"/>
</dbReference>
<dbReference type="RefSeq" id="WP_021168343.1">
    <property type="nucleotide sequence ID" value="NZ_CTRP01000011.1"/>
</dbReference>
<dbReference type="InterPro" id="IPR003607">
    <property type="entry name" value="HD/PDEase_dom"/>
</dbReference>
<name>A0A0U1KZ44_9FIRM</name>
<dbReference type="PANTHER" id="PTHR43155:SF2">
    <property type="entry name" value="CYCLIC DI-GMP PHOSPHODIESTERASE PA4108"/>
    <property type="match status" value="1"/>
</dbReference>
<dbReference type="PROSITE" id="PS51832">
    <property type="entry name" value="HD_GYP"/>
    <property type="match status" value="1"/>
</dbReference>
<accession>A0A0U1KZ44</accession>
<sequence length="209" mass="22665">MLHQITIDDLHEMVDALTTALDAKNSYMCGHSERVAMLSLLLANTMGLSPAEQTRIHIGAHLHDIGKIGIPDVILNKQGKLTDDEFNIIRQHPAIGDNIVGKLKLFHSVADIVRHHHERFDGKGYPDGLRGHDISLGARIVAVADAFDAMTSARAYRTAFTLSQAIAEAQRCQGTQFDPDIVAILVDLSTKNKLISSGGGEIRSLVATA</sequence>
<dbReference type="AlphaFoldDB" id="A0A0U1KZ44"/>
<evidence type="ECO:0000313" key="2">
    <source>
        <dbReference type="EMBL" id="CQR72646.1"/>
    </source>
</evidence>
<feature type="domain" description="HD-GYP" evidence="1">
    <location>
        <begin position="6"/>
        <end position="201"/>
    </location>
</feature>
<organism evidence="2 3">
    <name type="scientific">Sporomusa ovata</name>
    <dbReference type="NCBI Taxonomy" id="2378"/>
    <lineage>
        <taxon>Bacteria</taxon>
        <taxon>Bacillati</taxon>
        <taxon>Bacillota</taxon>
        <taxon>Negativicutes</taxon>
        <taxon>Selenomonadales</taxon>
        <taxon>Sporomusaceae</taxon>
        <taxon>Sporomusa</taxon>
    </lineage>
</organism>
<dbReference type="Pfam" id="PF13487">
    <property type="entry name" value="HD_5"/>
    <property type="match status" value="1"/>
</dbReference>
<protein>
    <submittedName>
        <fullName evidence="2">HD-GYP domain</fullName>
    </submittedName>
</protein>
<dbReference type="CDD" id="cd00077">
    <property type="entry name" value="HDc"/>
    <property type="match status" value="1"/>
</dbReference>
<dbReference type="SUPFAM" id="SSF109604">
    <property type="entry name" value="HD-domain/PDEase-like"/>
    <property type="match status" value="1"/>
</dbReference>
<proteinExistence type="predicted"/>
<evidence type="ECO:0000259" key="1">
    <source>
        <dbReference type="PROSITE" id="PS51832"/>
    </source>
</evidence>
<dbReference type="InterPro" id="IPR037522">
    <property type="entry name" value="HD_GYP_dom"/>
</dbReference>
<dbReference type="PANTHER" id="PTHR43155">
    <property type="entry name" value="CYCLIC DI-GMP PHOSPHODIESTERASE PA4108-RELATED"/>
    <property type="match status" value="1"/>
</dbReference>
<dbReference type="Gene3D" id="1.10.3210.10">
    <property type="entry name" value="Hypothetical protein af1432"/>
    <property type="match status" value="1"/>
</dbReference>
<keyword evidence="3" id="KW-1185">Reference proteome</keyword>
<gene>
    <name evidence="2" type="ORF">SpAn4DRAFT_3106</name>
</gene>
<evidence type="ECO:0000313" key="3">
    <source>
        <dbReference type="Proteomes" id="UP000049855"/>
    </source>
</evidence>
<dbReference type="EMBL" id="CTRP01000011">
    <property type="protein sequence ID" value="CQR72646.1"/>
    <property type="molecule type" value="Genomic_DNA"/>
</dbReference>
<dbReference type="InterPro" id="IPR006675">
    <property type="entry name" value="HDIG_dom"/>
</dbReference>